<dbReference type="Proteomes" id="UP000604737">
    <property type="component" value="Unassembled WGS sequence"/>
</dbReference>
<protein>
    <submittedName>
        <fullName evidence="3">Sulfate ester-binding protein</fullName>
    </submittedName>
</protein>
<sequence length="353" mass="38678">MKTLFRFAAAALAFALGADAIAAGAPKVIRIGVSQVGTGNRPVVGGSTIGVVASRGEIEEEFRKDGIKVEWNYFKGAGPAANEALANKLLDFIFQGDLASLVGRSSGLKSKIIVAQTRNGPGYIAVPTGGNEQNIDDLKGKKLAVFKGTAGQLQLARVFDQKGLAERDFRTINMDTATTQAAIATKDIDGGLFGADIFPLVDRGIARVIQKTGPEFGLTSHVLVTEDFEKQYPEIVQRFVNVVVKTQAWVGDEKNRDQVFQQWAKSGTPYSAFKRDYEGTSLKERQSPLLDENFYAHYRDSLALAKKFKLVRGDIDIDQWFEPKYLKQALKEQKLEGYWAELNVAGKPKLVAK</sequence>
<feature type="signal peptide" evidence="1">
    <location>
        <begin position="1"/>
        <end position="22"/>
    </location>
</feature>
<evidence type="ECO:0000259" key="2">
    <source>
        <dbReference type="Pfam" id="PF09084"/>
    </source>
</evidence>
<accession>A0ABQ3H4J5</accession>
<keyword evidence="4" id="KW-1185">Reference proteome</keyword>
<comment type="caution">
    <text evidence="3">The sequence shown here is derived from an EMBL/GenBank/DDBJ whole genome shotgun (WGS) entry which is preliminary data.</text>
</comment>
<gene>
    <name evidence="3" type="ORF">GCM10007350_32970</name>
</gene>
<evidence type="ECO:0000313" key="3">
    <source>
        <dbReference type="EMBL" id="GHD68203.1"/>
    </source>
</evidence>
<dbReference type="PANTHER" id="PTHR30024:SF21">
    <property type="entry name" value="ABC TRANSPORTER SUBSTRATE-BINDING PROTEIN"/>
    <property type="match status" value="1"/>
</dbReference>
<evidence type="ECO:0000256" key="1">
    <source>
        <dbReference type="SAM" id="SignalP"/>
    </source>
</evidence>
<proteinExistence type="predicted"/>
<dbReference type="PANTHER" id="PTHR30024">
    <property type="entry name" value="ALIPHATIC SULFONATES-BINDING PROTEIN-RELATED"/>
    <property type="match status" value="1"/>
</dbReference>
<organism evidence="3 4">
    <name type="scientific">Jeongeupia chitinilytica</name>
    <dbReference type="NCBI Taxonomy" id="1041641"/>
    <lineage>
        <taxon>Bacteria</taxon>
        <taxon>Pseudomonadati</taxon>
        <taxon>Pseudomonadota</taxon>
        <taxon>Betaproteobacteria</taxon>
        <taxon>Neisseriales</taxon>
        <taxon>Chitinibacteraceae</taxon>
        <taxon>Jeongeupia</taxon>
    </lineage>
</organism>
<dbReference type="InterPro" id="IPR015168">
    <property type="entry name" value="SsuA/THI5"/>
</dbReference>
<dbReference type="Pfam" id="PF09084">
    <property type="entry name" value="NMT1"/>
    <property type="match status" value="1"/>
</dbReference>
<feature type="domain" description="SsuA/THI5-like" evidence="2">
    <location>
        <begin position="62"/>
        <end position="247"/>
    </location>
</feature>
<dbReference type="SUPFAM" id="SSF53850">
    <property type="entry name" value="Periplasmic binding protein-like II"/>
    <property type="match status" value="1"/>
</dbReference>
<name>A0ABQ3H4J5_9NEIS</name>
<feature type="chain" id="PRO_5046377512" evidence="1">
    <location>
        <begin position="23"/>
        <end position="353"/>
    </location>
</feature>
<evidence type="ECO:0000313" key="4">
    <source>
        <dbReference type="Proteomes" id="UP000604737"/>
    </source>
</evidence>
<reference evidence="4" key="1">
    <citation type="journal article" date="2019" name="Int. J. Syst. Evol. Microbiol.">
        <title>The Global Catalogue of Microorganisms (GCM) 10K type strain sequencing project: providing services to taxonomists for standard genome sequencing and annotation.</title>
        <authorList>
            <consortium name="The Broad Institute Genomics Platform"/>
            <consortium name="The Broad Institute Genome Sequencing Center for Infectious Disease"/>
            <person name="Wu L."/>
            <person name="Ma J."/>
        </authorList>
    </citation>
    <scope>NUCLEOTIDE SEQUENCE [LARGE SCALE GENOMIC DNA]</scope>
    <source>
        <strain evidence="4">KCTC 23701</strain>
    </source>
</reference>
<keyword evidence="1" id="KW-0732">Signal</keyword>
<dbReference type="EMBL" id="BMYO01000010">
    <property type="protein sequence ID" value="GHD68203.1"/>
    <property type="molecule type" value="Genomic_DNA"/>
</dbReference>
<dbReference type="RefSeq" id="WP_189462022.1">
    <property type="nucleotide sequence ID" value="NZ_BMYO01000010.1"/>
</dbReference>
<dbReference type="Gene3D" id="3.40.190.10">
    <property type="entry name" value="Periplasmic binding protein-like II"/>
    <property type="match status" value="2"/>
</dbReference>